<dbReference type="OrthoDB" id="1491375at2"/>
<evidence type="ECO:0000256" key="5">
    <source>
        <dbReference type="ARBA" id="ARBA00022519"/>
    </source>
</evidence>
<organism evidence="12 13">
    <name type="scientific">Sinimarinibacterium flocculans</name>
    <dbReference type="NCBI Taxonomy" id="985250"/>
    <lineage>
        <taxon>Bacteria</taxon>
        <taxon>Pseudomonadati</taxon>
        <taxon>Pseudomonadota</taxon>
        <taxon>Gammaproteobacteria</taxon>
        <taxon>Nevskiales</taxon>
        <taxon>Nevskiaceae</taxon>
        <taxon>Sinimarinibacterium</taxon>
    </lineage>
</organism>
<keyword evidence="6" id="KW-0812">Transmembrane</keyword>
<reference evidence="12 13" key="1">
    <citation type="submission" date="2018-04" db="EMBL/GenBank/DDBJ databases">
        <title>Genomic Encyclopedia of Type Strains, Phase IV (KMG-IV): sequencing the most valuable type-strain genomes for metagenomic binning, comparative biology and taxonomic classification.</title>
        <authorList>
            <person name="Goeker M."/>
        </authorList>
    </citation>
    <scope>NUCLEOTIDE SEQUENCE [LARGE SCALE GENOMIC DNA]</scope>
    <source>
        <strain evidence="12 13">DSM 104150</strain>
    </source>
</reference>
<keyword evidence="3" id="KW-0813">Transport</keyword>
<dbReference type="NCBIfam" id="TIGR01713">
    <property type="entry name" value="typeII_sec_gspC"/>
    <property type="match status" value="1"/>
</dbReference>
<keyword evidence="7" id="KW-0653">Protein transport</keyword>
<evidence type="ECO:0000256" key="7">
    <source>
        <dbReference type="ARBA" id="ARBA00022927"/>
    </source>
</evidence>
<keyword evidence="4" id="KW-1003">Cell membrane</keyword>
<dbReference type="GO" id="GO:0015628">
    <property type="term" value="P:protein secretion by the type II secretion system"/>
    <property type="evidence" value="ECO:0007669"/>
    <property type="project" value="InterPro"/>
</dbReference>
<dbReference type="Proteomes" id="UP000248330">
    <property type="component" value="Unassembled WGS sequence"/>
</dbReference>
<evidence type="ECO:0000313" key="12">
    <source>
        <dbReference type="EMBL" id="PXV66190.1"/>
    </source>
</evidence>
<dbReference type="Gene3D" id="2.30.30.830">
    <property type="match status" value="1"/>
</dbReference>
<dbReference type="GO" id="GO:0015627">
    <property type="term" value="C:type II protein secretion system complex"/>
    <property type="evidence" value="ECO:0007669"/>
    <property type="project" value="InterPro"/>
</dbReference>
<dbReference type="InterPro" id="IPR001639">
    <property type="entry name" value="T2SS_protein-GspC"/>
</dbReference>
<proteinExistence type="inferred from homology"/>
<dbReference type="EMBL" id="QICN01000008">
    <property type="protein sequence ID" value="PXV66190.1"/>
    <property type="molecule type" value="Genomic_DNA"/>
</dbReference>
<evidence type="ECO:0000313" key="13">
    <source>
        <dbReference type="Proteomes" id="UP000248330"/>
    </source>
</evidence>
<evidence type="ECO:0000256" key="6">
    <source>
        <dbReference type="ARBA" id="ARBA00022692"/>
    </source>
</evidence>
<keyword evidence="13" id="KW-1185">Reference proteome</keyword>
<gene>
    <name evidence="12" type="ORF">C8D93_108165</name>
</gene>
<comment type="caution">
    <text evidence="12">The sequence shown here is derived from an EMBL/GenBank/DDBJ whole genome shotgun (WGS) entry which is preliminary data.</text>
</comment>
<dbReference type="AlphaFoldDB" id="A0A318E9R7"/>
<dbReference type="InterPro" id="IPR036034">
    <property type="entry name" value="PDZ_sf"/>
</dbReference>
<dbReference type="Pfam" id="PF13180">
    <property type="entry name" value="PDZ_2"/>
    <property type="match status" value="1"/>
</dbReference>
<dbReference type="Gene3D" id="2.30.42.10">
    <property type="match status" value="1"/>
</dbReference>
<evidence type="ECO:0000256" key="2">
    <source>
        <dbReference type="ARBA" id="ARBA00007986"/>
    </source>
</evidence>
<evidence type="ECO:0000256" key="8">
    <source>
        <dbReference type="ARBA" id="ARBA00022989"/>
    </source>
</evidence>
<feature type="domain" description="Type II secretion system protein GspC N-terminal" evidence="10">
    <location>
        <begin position="52"/>
        <end position="188"/>
    </location>
</feature>
<evidence type="ECO:0000256" key="3">
    <source>
        <dbReference type="ARBA" id="ARBA00022448"/>
    </source>
</evidence>
<feature type="domain" description="PDZ" evidence="11">
    <location>
        <begin position="260"/>
        <end position="319"/>
    </location>
</feature>
<evidence type="ECO:0000259" key="11">
    <source>
        <dbReference type="Pfam" id="PF13180"/>
    </source>
</evidence>
<evidence type="ECO:0000256" key="4">
    <source>
        <dbReference type="ARBA" id="ARBA00022475"/>
    </source>
</evidence>
<dbReference type="GO" id="GO:0005886">
    <property type="term" value="C:plasma membrane"/>
    <property type="evidence" value="ECO:0007669"/>
    <property type="project" value="UniProtKB-SubCell"/>
</dbReference>
<evidence type="ECO:0000256" key="9">
    <source>
        <dbReference type="ARBA" id="ARBA00023136"/>
    </source>
</evidence>
<comment type="similarity">
    <text evidence="2">Belongs to the GSP C family.</text>
</comment>
<evidence type="ECO:0000259" key="10">
    <source>
        <dbReference type="Pfam" id="PF11356"/>
    </source>
</evidence>
<protein>
    <submittedName>
        <fullName evidence="12">Type II secretion system protein C (GspC)</fullName>
    </submittedName>
</protein>
<dbReference type="InterPro" id="IPR024961">
    <property type="entry name" value="T2SS_GspC_N"/>
</dbReference>
<dbReference type="SUPFAM" id="SSF50156">
    <property type="entry name" value="PDZ domain-like"/>
    <property type="match status" value="1"/>
</dbReference>
<dbReference type="Pfam" id="PF11356">
    <property type="entry name" value="T2SSC"/>
    <property type="match status" value="1"/>
</dbReference>
<keyword evidence="5" id="KW-0997">Cell inner membrane</keyword>
<keyword evidence="9" id="KW-0472">Membrane</keyword>
<keyword evidence="8" id="KW-1133">Transmembrane helix</keyword>
<comment type="subcellular location">
    <subcellularLocation>
        <location evidence="1">Cell inner membrane</location>
    </subcellularLocation>
</comment>
<name>A0A318E9R7_9GAMM</name>
<dbReference type="InterPro" id="IPR001478">
    <property type="entry name" value="PDZ"/>
</dbReference>
<accession>A0A318E9R7</accession>
<evidence type="ECO:0000256" key="1">
    <source>
        <dbReference type="ARBA" id="ARBA00004533"/>
    </source>
</evidence>
<sequence length="321" mass="34352">MAPAAAIRPLPYRPHESTGYDSPMSETLSLQRAAQWYERHGRRLPPLANLALAIVVAWLLSKMVWALMPVPEAARWQPPPPPPAPARAGRTPSAGIDRLLAAQLFGRYEAEAAPAGNVEDAPDTRLSLNLLGILAGADRESRALIGTSNGEEKPYAIGDTVVSGVKLQSIFADRVILSRAGKLETLRLNKDAPSSAQAVAARNASAAAALPQTDANTAQMLSQIREQIMSDPTKASNYLRVQPATVGGQQRGYRIYPGREREAFQQLGLRPGDLVTAVNGVQLDDNQKALQLLGQLSQANAISLTIERGGQVQNLNVTLGP</sequence>